<comment type="caution">
    <text evidence="1">The sequence shown here is derived from an EMBL/GenBank/DDBJ whole genome shotgun (WGS) entry which is preliminary data.</text>
</comment>
<gene>
    <name evidence="1" type="ORF">ABIF63_004831</name>
</gene>
<sequence length="93" mass="10026">MNSRLLDKIAGLLWRRPEGSHFGQPSRLEEILSTPPLAPRTGSGVKYIPRPIGCVCPAAANLSCENPECPRKAPCGVAPVPPWLSPLTRSGQR</sequence>
<name>A0ABV2RUV2_BRAJP</name>
<organism evidence="1 2">
    <name type="scientific">Bradyrhizobium japonicum</name>
    <dbReference type="NCBI Taxonomy" id="375"/>
    <lineage>
        <taxon>Bacteria</taxon>
        <taxon>Pseudomonadati</taxon>
        <taxon>Pseudomonadota</taxon>
        <taxon>Alphaproteobacteria</taxon>
        <taxon>Hyphomicrobiales</taxon>
        <taxon>Nitrobacteraceae</taxon>
        <taxon>Bradyrhizobium</taxon>
    </lineage>
</organism>
<dbReference type="EMBL" id="JBEPTQ010000002">
    <property type="protein sequence ID" value="MET4720725.1"/>
    <property type="molecule type" value="Genomic_DNA"/>
</dbReference>
<protein>
    <recommendedName>
        <fullName evidence="3">Transposase</fullName>
    </recommendedName>
</protein>
<dbReference type="Proteomes" id="UP001549291">
    <property type="component" value="Unassembled WGS sequence"/>
</dbReference>
<evidence type="ECO:0000313" key="1">
    <source>
        <dbReference type="EMBL" id="MET4720725.1"/>
    </source>
</evidence>
<evidence type="ECO:0008006" key="3">
    <source>
        <dbReference type="Google" id="ProtNLM"/>
    </source>
</evidence>
<proteinExistence type="predicted"/>
<reference evidence="1 2" key="1">
    <citation type="submission" date="2024-06" db="EMBL/GenBank/DDBJ databases">
        <title>Genomic Encyclopedia of Type Strains, Phase V (KMG-V): Genome sequencing to study the core and pangenomes of soil and plant-associated prokaryotes.</title>
        <authorList>
            <person name="Whitman W."/>
        </authorList>
    </citation>
    <scope>NUCLEOTIDE SEQUENCE [LARGE SCALE GENOMIC DNA]</scope>
    <source>
        <strain evidence="1 2">USDA 160</strain>
    </source>
</reference>
<accession>A0ABV2RUV2</accession>
<evidence type="ECO:0000313" key="2">
    <source>
        <dbReference type="Proteomes" id="UP001549291"/>
    </source>
</evidence>
<keyword evidence="2" id="KW-1185">Reference proteome</keyword>